<dbReference type="Proteomes" id="UP000000664">
    <property type="component" value="Chromosome"/>
</dbReference>
<dbReference type="Gene3D" id="3.10.350.10">
    <property type="entry name" value="LysM domain"/>
    <property type="match status" value="1"/>
</dbReference>
<keyword evidence="2" id="KW-1133">Transmembrane helix</keyword>
<dbReference type="Pfam" id="PF01476">
    <property type="entry name" value="LysM"/>
    <property type="match status" value="1"/>
</dbReference>
<evidence type="ECO:0000313" key="4">
    <source>
        <dbReference type="EMBL" id="ABJ60278.1"/>
    </source>
</evidence>
<feature type="region of interest" description="Disordered" evidence="1">
    <location>
        <begin position="1"/>
        <end position="60"/>
    </location>
</feature>
<evidence type="ECO:0000313" key="5">
    <source>
        <dbReference type="Proteomes" id="UP000000664"/>
    </source>
</evidence>
<keyword evidence="2" id="KW-0812">Transmembrane</keyword>
<gene>
    <name evidence="4" type="ordered locus">LGAS_0889</name>
</gene>
<dbReference type="CDD" id="cd00118">
    <property type="entry name" value="LysM"/>
    <property type="match status" value="1"/>
</dbReference>
<feature type="compositionally biased region" description="Basic residues" evidence="1">
    <location>
        <begin position="104"/>
        <end position="127"/>
    </location>
</feature>
<dbReference type="EMBL" id="CP000413">
    <property type="protein sequence ID" value="ABJ60278.1"/>
    <property type="molecule type" value="Genomic_DNA"/>
</dbReference>
<keyword evidence="2" id="KW-0472">Membrane</keyword>
<proteinExistence type="predicted"/>
<dbReference type="AlphaFoldDB" id="A0A805ZP71"/>
<feature type="domain" description="LysM" evidence="3">
    <location>
        <begin position="208"/>
        <end position="252"/>
    </location>
</feature>
<sequence length="253" mass="27706">MEDFGMKENKSQDNQEPKGPYKHFERPTTSRSAMHHRHHSEPAPEPTPSRPEKNSKGTKHSQLWAGLIIVAIILIALIPIVSSKLHSNSNNLAEKSVKVSKSSSKSHKSKSKKPKRSSSKKSKSKSSVKKEEKKSSSQSHDVTPATTSQSQSQSSQTSQSSTQSYASSASQTTTQGQTQQANQNSYQNNQNTWQNYSGNSSSQNQAPSSYTVQEGDSLSKIARENNTSVHHLEQLNGLESADSISIGQSIKLK</sequence>
<dbReference type="InterPro" id="IPR036779">
    <property type="entry name" value="LysM_dom_sf"/>
</dbReference>
<feature type="compositionally biased region" description="Low complexity" evidence="1">
    <location>
        <begin position="146"/>
        <end position="205"/>
    </location>
</feature>
<dbReference type="PROSITE" id="PS51782">
    <property type="entry name" value="LYSM"/>
    <property type="match status" value="1"/>
</dbReference>
<dbReference type="SUPFAM" id="SSF54106">
    <property type="entry name" value="LysM domain"/>
    <property type="match status" value="1"/>
</dbReference>
<feature type="transmembrane region" description="Helical" evidence="2">
    <location>
        <begin position="63"/>
        <end position="81"/>
    </location>
</feature>
<feature type="region of interest" description="Disordered" evidence="1">
    <location>
        <begin position="93"/>
        <end position="253"/>
    </location>
</feature>
<feature type="compositionally biased region" description="Polar residues" evidence="1">
    <location>
        <begin position="206"/>
        <end position="216"/>
    </location>
</feature>
<evidence type="ECO:0000256" key="2">
    <source>
        <dbReference type="SAM" id="Phobius"/>
    </source>
</evidence>
<reference evidence="4 5" key="1">
    <citation type="journal article" date="2006" name="Proc. Natl. Acad. Sci. U.S.A.">
        <title>Comparative genomics of the lactic acid bacteria.</title>
        <authorList>
            <person name="Makarova K."/>
            <person name="Slesarev A."/>
            <person name="Wolf Y."/>
            <person name="Sorokin A."/>
            <person name="Mirkin B."/>
            <person name="Koonin E."/>
            <person name="Pavlov A."/>
            <person name="Pavlova N."/>
            <person name="Karamychev V."/>
            <person name="Polouchine N."/>
            <person name="Shakhova V."/>
            <person name="Grigoriev I."/>
            <person name="Lou Y."/>
            <person name="Rohksar D."/>
            <person name="Lucas S."/>
            <person name="Huang K."/>
            <person name="Goodstein D.M."/>
            <person name="Hawkins T."/>
            <person name="Plengvidhya V."/>
            <person name="Welker D."/>
            <person name="Hughes J."/>
            <person name="Goh Y."/>
            <person name="Benson A."/>
            <person name="Baldwin K."/>
            <person name="Lee J.H."/>
            <person name="Diaz-Muniz I."/>
            <person name="Dosti B."/>
            <person name="Smeianov V."/>
            <person name="Wechter W."/>
            <person name="Barabote R."/>
            <person name="Lorca G."/>
            <person name="Altermann E."/>
            <person name="Barrangou R."/>
            <person name="Ganesan B."/>
            <person name="Xie Y."/>
            <person name="Rawsthorne H."/>
            <person name="Tamir D."/>
            <person name="Parker C."/>
            <person name="Breidt F."/>
            <person name="Broadbent J."/>
            <person name="Hutkins R."/>
            <person name="O'Sullivan D."/>
            <person name="Steele J."/>
            <person name="Unlu G."/>
            <person name="Saier M."/>
            <person name="Klaenhammer T."/>
            <person name="Richardson P."/>
            <person name="Kozyavkin S."/>
            <person name="Weimer B."/>
            <person name="Mills D."/>
        </authorList>
    </citation>
    <scope>NUCLEOTIDE SEQUENCE [LARGE SCALE GENOMIC DNA]</scope>
    <source>
        <strain evidence="5">ATCC 33323 / DSM 20243 / BCRC 14619 / CIP 102991 / JCM 1131 / KCTC 3163 / NCIMB 11718 / NCTC 13722 / AM63</strain>
    </source>
</reference>
<dbReference type="InterPro" id="IPR018392">
    <property type="entry name" value="LysM"/>
</dbReference>
<dbReference type="KEGG" id="lga:LGAS_0889"/>
<accession>A0A805ZP71</accession>
<evidence type="ECO:0000259" key="3">
    <source>
        <dbReference type="PROSITE" id="PS51782"/>
    </source>
</evidence>
<protein>
    <submittedName>
        <fullName evidence="4">LysM domain</fullName>
    </submittedName>
</protein>
<evidence type="ECO:0000256" key="1">
    <source>
        <dbReference type="SAM" id="MobiDB-lite"/>
    </source>
</evidence>
<feature type="compositionally biased region" description="Basic and acidic residues" evidence="1">
    <location>
        <begin position="1"/>
        <end position="16"/>
    </location>
</feature>
<dbReference type="SMART" id="SM00257">
    <property type="entry name" value="LysM"/>
    <property type="match status" value="1"/>
</dbReference>
<organism evidence="4 5">
    <name type="scientific">Lactobacillus gasseri (strain ATCC 33323 / DSM 20243 / BCRC 14619 / CIP 102991 / JCM 1131 / KCTC 3163 / NCIMB 11718 / NCTC 13722 / AM63)</name>
    <dbReference type="NCBI Taxonomy" id="324831"/>
    <lineage>
        <taxon>Bacteria</taxon>
        <taxon>Bacillati</taxon>
        <taxon>Bacillota</taxon>
        <taxon>Bacilli</taxon>
        <taxon>Lactobacillales</taxon>
        <taxon>Lactobacillaceae</taxon>
        <taxon>Lactobacillus</taxon>
    </lineage>
</organism>
<name>A0A805ZP71_LACGA</name>
<feature type="compositionally biased region" description="Polar residues" evidence="1">
    <location>
        <begin position="242"/>
        <end position="253"/>
    </location>
</feature>